<dbReference type="AlphaFoldDB" id="A0A926DKW5"/>
<dbReference type="SUPFAM" id="SSF47413">
    <property type="entry name" value="lambda repressor-like DNA-binding domains"/>
    <property type="match status" value="1"/>
</dbReference>
<reference evidence="2" key="1">
    <citation type="submission" date="2020-08" db="EMBL/GenBank/DDBJ databases">
        <title>Genome public.</title>
        <authorList>
            <person name="Liu C."/>
            <person name="Sun Q."/>
        </authorList>
    </citation>
    <scope>NUCLEOTIDE SEQUENCE</scope>
    <source>
        <strain evidence="2">H8</strain>
    </source>
</reference>
<dbReference type="PANTHER" id="PTHR37301:SF1">
    <property type="entry name" value="DNA-BINDING PROTEIN"/>
    <property type="match status" value="1"/>
</dbReference>
<dbReference type="Gene3D" id="1.10.260.40">
    <property type="entry name" value="lambda repressor-like DNA-binding domains"/>
    <property type="match status" value="1"/>
</dbReference>
<proteinExistence type="predicted"/>
<dbReference type="GO" id="GO:0003677">
    <property type="term" value="F:DNA binding"/>
    <property type="evidence" value="ECO:0007669"/>
    <property type="project" value="InterPro"/>
</dbReference>
<accession>A0A926DKW5</accession>
<protein>
    <submittedName>
        <fullName evidence="2">Helix-turn-helix transcriptional regulator</fullName>
    </submittedName>
</protein>
<dbReference type="Pfam" id="PF13443">
    <property type="entry name" value="HTH_26"/>
    <property type="match status" value="1"/>
</dbReference>
<dbReference type="InterPro" id="IPR010982">
    <property type="entry name" value="Lambda_DNA-bd_dom_sf"/>
</dbReference>
<dbReference type="PANTHER" id="PTHR37301">
    <property type="entry name" value="DNA-BINDING PROTEIN-RELATED"/>
    <property type="match status" value="1"/>
</dbReference>
<feature type="domain" description="HTH cro/C1-type" evidence="1">
    <location>
        <begin position="6"/>
        <end position="66"/>
    </location>
</feature>
<gene>
    <name evidence="2" type="ORF">H8698_07490</name>
</gene>
<organism evidence="2 3">
    <name type="scientific">Congzhengia minquanensis</name>
    <dbReference type="NCBI Taxonomy" id="2763657"/>
    <lineage>
        <taxon>Bacteria</taxon>
        <taxon>Bacillati</taxon>
        <taxon>Bacillota</taxon>
        <taxon>Clostridia</taxon>
        <taxon>Eubacteriales</taxon>
        <taxon>Oscillospiraceae</taxon>
        <taxon>Congzhengia</taxon>
    </lineage>
</organism>
<dbReference type="EMBL" id="JACRSU010000002">
    <property type="protein sequence ID" value="MBC8540818.1"/>
    <property type="molecule type" value="Genomic_DNA"/>
</dbReference>
<evidence type="ECO:0000313" key="2">
    <source>
        <dbReference type="EMBL" id="MBC8540818.1"/>
    </source>
</evidence>
<comment type="caution">
    <text evidence="2">The sequence shown here is derived from an EMBL/GenBank/DDBJ whole genome shotgun (WGS) entry which is preliminary data.</text>
</comment>
<keyword evidence="3" id="KW-1185">Reference proteome</keyword>
<dbReference type="InterPro" id="IPR001387">
    <property type="entry name" value="Cro/C1-type_HTH"/>
</dbReference>
<dbReference type="Proteomes" id="UP000611762">
    <property type="component" value="Unassembled WGS sequence"/>
</dbReference>
<sequence>MIKYYKLLDMLNRLEMSKEDLRLKIGVSSATMAKISKHQYISLEVIDKICRLLHCQPGDIMEYIPDKD</sequence>
<dbReference type="RefSeq" id="WP_249311966.1">
    <property type="nucleotide sequence ID" value="NZ_JACRSU010000002.1"/>
</dbReference>
<name>A0A926DKW5_9FIRM</name>
<dbReference type="CDD" id="cd00093">
    <property type="entry name" value="HTH_XRE"/>
    <property type="match status" value="1"/>
</dbReference>
<evidence type="ECO:0000313" key="3">
    <source>
        <dbReference type="Proteomes" id="UP000611762"/>
    </source>
</evidence>
<evidence type="ECO:0000259" key="1">
    <source>
        <dbReference type="Pfam" id="PF13443"/>
    </source>
</evidence>